<reference evidence="10" key="1">
    <citation type="journal article" date="2006" name="PLoS Biol.">
        <title>Macronuclear genome sequence of the ciliate Tetrahymena thermophila, a model eukaryote.</title>
        <authorList>
            <person name="Eisen J.A."/>
            <person name="Coyne R.S."/>
            <person name="Wu M."/>
            <person name="Wu D."/>
            <person name="Thiagarajan M."/>
            <person name="Wortman J.R."/>
            <person name="Badger J.H."/>
            <person name="Ren Q."/>
            <person name="Amedeo P."/>
            <person name="Jones K.M."/>
            <person name="Tallon L.J."/>
            <person name="Delcher A.L."/>
            <person name="Salzberg S.L."/>
            <person name="Silva J.C."/>
            <person name="Haas B.J."/>
            <person name="Majoros W.H."/>
            <person name="Farzad M."/>
            <person name="Carlton J.M."/>
            <person name="Smith R.K. Jr."/>
            <person name="Garg J."/>
            <person name="Pearlman R.E."/>
            <person name="Karrer K.M."/>
            <person name="Sun L."/>
            <person name="Manning G."/>
            <person name="Elde N.C."/>
            <person name="Turkewitz A.P."/>
            <person name="Asai D.J."/>
            <person name="Wilkes D.E."/>
            <person name="Wang Y."/>
            <person name="Cai H."/>
            <person name="Collins K."/>
            <person name="Stewart B.A."/>
            <person name="Lee S.R."/>
            <person name="Wilamowska K."/>
            <person name="Weinberg Z."/>
            <person name="Ruzzo W.L."/>
            <person name="Wloga D."/>
            <person name="Gaertig J."/>
            <person name="Frankel J."/>
            <person name="Tsao C.-C."/>
            <person name="Gorovsky M.A."/>
            <person name="Keeling P.J."/>
            <person name="Waller R.F."/>
            <person name="Patron N.J."/>
            <person name="Cherry J.M."/>
            <person name="Stover N.A."/>
            <person name="Krieger C.J."/>
            <person name="del Toro C."/>
            <person name="Ryder H.F."/>
            <person name="Williamson S.C."/>
            <person name="Barbeau R.A."/>
            <person name="Hamilton E.P."/>
            <person name="Orias E."/>
        </authorList>
    </citation>
    <scope>NUCLEOTIDE SEQUENCE [LARGE SCALE GENOMIC DNA]</scope>
    <source>
        <strain evidence="10">SB210</strain>
    </source>
</reference>
<keyword evidence="4" id="KW-0969">Cilium</keyword>
<dbReference type="HOGENOM" id="CLU_017012_1_0_1"/>
<dbReference type="GO" id="GO:0042073">
    <property type="term" value="P:intraciliary transport"/>
    <property type="evidence" value="ECO:0007669"/>
    <property type="project" value="InterPro"/>
</dbReference>
<dbReference type="PANTHER" id="PTHR15614">
    <property type="entry name" value="INTRAFLAGELLAR TRANSPORT PROTEIN 81 HOMOLOG"/>
    <property type="match status" value="1"/>
</dbReference>
<evidence type="ECO:0000256" key="6">
    <source>
        <dbReference type="ARBA" id="ARBA00043983"/>
    </source>
</evidence>
<evidence type="ECO:0000313" key="10">
    <source>
        <dbReference type="Proteomes" id="UP000009168"/>
    </source>
</evidence>
<sequence>MNYNSYGNPQQQQYQQYNQYQGGPGQNQQQQQQQPLPIKTIIGNEELKLIVKCLNDKPFNYDYKLVTFDELSNIDLLDVLYKVLLYLDKNTFENIKQKMPEQIGSDTCNFLNILGYPIPPPPNDVPFQTQLLQGEKRVVNPILYYLLSRLEEHQQRAYLAKYLVPFTLPEDIPFDEEMKTFNDKYKDLQAEFQVHHQDYQAALRESQNPTELKKVLASLEGEREQLISKINISKSKNTMNPEFQALLEETNLLRKEQEEEARLDDKIYQQKSQLEYTDQQLLTAQQRLLDAQKSMDPSNTPEQMLQSMRNEVKKNRELSTMRLAIEINEKKKKLEATEKLLMEPPMTQGELSNLDNQLVVLRRAVTILEEKLAKKPPQDDSKLLIYRQSAQQVARKKEKAIEELKRTEEEQTTLEKKVQVLTEKLNKERGAGIGGISDMNAYVKTVAEKAAKCKEMRKQLSNLEQEKILLSRTEEVLKKNKTEYDQMLKKLEKEKNIEGFSGIAQQGENLTQINNEMNEQKEKKLEEFSQLTVKYNQMKKEKQVYLKQQAEEQKEMQKKMEEVEQVWKTKKAEYDRVILKSESEINQLEQEVKKLKEEVYRDDTKITSLKYSQQILDLKLNRLNEEEKYQKGEKQLSSQYKSYVELFNGEARRLDEQIIDLRKQRELVKENHEPSIRQQQMFADLKKFLTYKLQVSRKQNNAGKGAGGDYNILTIN</sequence>
<dbReference type="GO" id="GO:0015631">
    <property type="term" value="F:tubulin binding"/>
    <property type="evidence" value="ECO:0007669"/>
    <property type="project" value="InterPro"/>
</dbReference>
<dbReference type="InterPro" id="IPR041146">
    <property type="entry name" value="IFT81_CH"/>
</dbReference>
<dbReference type="KEGG" id="tet:TTHERM_01013160"/>
<evidence type="ECO:0000313" key="9">
    <source>
        <dbReference type="EMBL" id="EAR85980.1"/>
    </source>
</evidence>
<dbReference type="AlphaFoldDB" id="Q22L37"/>
<evidence type="ECO:0000256" key="5">
    <source>
        <dbReference type="ARBA" id="ARBA00023273"/>
    </source>
</evidence>
<dbReference type="eggNOG" id="ENOG502QSBR">
    <property type="taxonomic scope" value="Eukaryota"/>
</dbReference>
<keyword evidence="5" id="KW-0966">Cell projection</keyword>
<evidence type="ECO:0000256" key="4">
    <source>
        <dbReference type="ARBA" id="ARBA00023069"/>
    </source>
</evidence>
<dbReference type="GO" id="GO:0030992">
    <property type="term" value="C:intraciliary transport particle B"/>
    <property type="evidence" value="ECO:0007669"/>
    <property type="project" value="InterPro"/>
</dbReference>
<dbReference type="InParanoid" id="Q22L37"/>
<keyword evidence="10" id="KW-1185">Reference proteome</keyword>
<dbReference type="OMA" id="WILTHME"/>
<dbReference type="GeneID" id="7835857"/>
<accession>Q22L37</accession>
<dbReference type="InterPro" id="IPR029600">
    <property type="entry name" value="IFT81"/>
</dbReference>
<proteinExistence type="inferred from homology"/>
<dbReference type="EMBL" id="GG662865">
    <property type="protein sequence ID" value="EAR85980.1"/>
    <property type="molecule type" value="Genomic_DNA"/>
</dbReference>
<dbReference type="GO" id="GO:0060271">
    <property type="term" value="P:cilium assembly"/>
    <property type="evidence" value="ECO:0007669"/>
    <property type="project" value="InterPro"/>
</dbReference>
<dbReference type="RefSeq" id="XP_976575.1">
    <property type="nucleotide sequence ID" value="XM_971482.1"/>
</dbReference>
<feature type="domain" description="IFT81 calponin homology" evidence="8">
    <location>
        <begin position="45"/>
        <end position="165"/>
    </location>
</feature>
<gene>
    <name evidence="9" type="ORF">TTHERM_01013160</name>
</gene>
<dbReference type="STRING" id="312017.Q22L37"/>
<comment type="subcellular location">
    <subcellularLocation>
        <location evidence="1">Cell projection</location>
        <location evidence="1">Cilium</location>
    </subcellularLocation>
</comment>
<evidence type="ECO:0000256" key="2">
    <source>
        <dbReference type="ARBA" id="ARBA00022794"/>
    </source>
</evidence>
<feature type="coiled-coil region" evidence="7">
    <location>
        <begin position="644"/>
        <end position="671"/>
    </location>
</feature>
<dbReference type="OrthoDB" id="276029at2759"/>
<dbReference type="Proteomes" id="UP000009168">
    <property type="component" value="Unassembled WGS sequence"/>
</dbReference>
<evidence type="ECO:0000259" key="8">
    <source>
        <dbReference type="Pfam" id="PF18383"/>
    </source>
</evidence>
<protein>
    <submittedName>
        <fullName evidence="9">Intraflagellar transporter-like protein</fullName>
    </submittedName>
</protein>
<dbReference type="Gene3D" id="1.10.418.70">
    <property type="entry name" value="Intraflagellar transport protein 81, N-terminal domain"/>
    <property type="match status" value="1"/>
</dbReference>
<keyword evidence="2" id="KW-0970">Cilium biogenesis/degradation</keyword>
<dbReference type="Pfam" id="PF18383">
    <property type="entry name" value="IFT81_CH"/>
    <property type="match status" value="1"/>
</dbReference>
<keyword evidence="3 7" id="KW-0175">Coiled coil</keyword>
<feature type="coiled-coil region" evidence="7">
    <location>
        <begin position="351"/>
        <end position="605"/>
    </location>
</feature>
<dbReference type="PANTHER" id="PTHR15614:SF2">
    <property type="entry name" value="INTRAFLAGELLAR TRANSPORT PROTEIN 81 HOMOLOG"/>
    <property type="match status" value="1"/>
</dbReference>
<evidence type="ECO:0000256" key="1">
    <source>
        <dbReference type="ARBA" id="ARBA00004138"/>
    </source>
</evidence>
<name>Q22L37_TETTS</name>
<dbReference type="GO" id="GO:0036064">
    <property type="term" value="C:ciliary basal body"/>
    <property type="evidence" value="ECO:0007669"/>
    <property type="project" value="TreeGrafter"/>
</dbReference>
<evidence type="ECO:0000256" key="7">
    <source>
        <dbReference type="SAM" id="Coils"/>
    </source>
</evidence>
<dbReference type="InterPro" id="IPR043016">
    <property type="entry name" value="IFT81_N_sf"/>
</dbReference>
<organism evidence="9 10">
    <name type="scientific">Tetrahymena thermophila (strain SB210)</name>
    <dbReference type="NCBI Taxonomy" id="312017"/>
    <lineage>
        <taxon>Eukaryota</taxon>
        <taxon>Sar</taxon>
        <taxon>Alveolata</taxon>
        <taxon>Ciliophora</taxon>
        <taxon>Intramacronucleata</taxon>
        <taxon>Oligohymenophorea</taxon>
        <taxon>Hymenostomatida</taxon>
        <taxon>Tetrahymenina</taxon>
        <taxon>Tetrahymenidae</taxon>
        <taxon>Tetrahymena</taxon>
    </lineage>
</organism>
<comment type="similarity">
    <text evidence="6">Belongs to the IFT81 family.</text>
</comment>
<evidence type="ECO:0000256" key="3">
    <source>
        <dbReference type="ARBA" id="ARBA00023054"/>
    </source>
</evidence>